<accession>A0ABP8VMX8</accession>
<dbReference type="Gene3D" id="3.30.700.10">
    <property type="entry name" value="Glycoprotein, Type 4 Pilin"/>
    <property type="match status" value="1"/>
</dbReference>
<proteinExistence type="predicted"/>
<name>A0ABP8VMX8_9ACTN</name>
<organism evidence="1 2">
    <name type="scientific">Kineococcus glutinatus</name>
    <dbReference type="NCBI Taxonomy" id="1070872"/>
    <lineage>
        <taxon>Bacteria</taxon>
        <taxon>Bacillati</taxon>
        <taxon>Actinomycetota</taxon>
        <taxon>Actinomycetes</taxon>
        <taxon>Kineosporiales</taxon>
        <taxon>Kineosporiaceae</taxon>
        <taxon>Kineococcus</taxon>
    </lineage>
</organism>
<sequence length="179" mass="17160">MNPQPTASDAGSSVLELLAAAAVLSLLTAVAVPGYSAHVAAAQAVAAAGDARNAALLAEVAALTEGSYPDAVLSADVLADPAAAAALPADQRDAHGTADVTDRVWGVAAGPGGAPAGACVLARHERAGTYALHDTSTGPVARGFTAADAPRTGPGGVLAASAPCGRLAAAWGAHVARGT</sequence>
<dbReference type="RefSeq" id="WP_345714381.1">
    <property type="nucleotide sequence ID" value="NZ_BAABIL010000921.1"/>
</dbReference>
<evidence type="ECO:0000313" key="1">
    <source>
        <dbReference type="EMBL" id="GAA4667386.1"/>
    </source>
</evidence>
<comment type="caution">
    <text evidence="1">The sequence shown here is derived from an EMBL/GenBank/DDBJ whole genome shotgun (WGS) entry which is preliminary data.</text>
</comment>
<dbReference type="InterPro" id="IPR045584">
    <property type="entry name" value="Pilin-like"/>
</dbReference>
<dbReference type="EMBL" id="BAABIL010000921">
    <property type="protein sequence ID" value="GAA4667386.1"/>
    <property type="molecule type" value="Genomic_DNA"/>
</dbReference>
<gene>
    <name evidence="1" type="ORF">GCM10023225_36200</name>
</gene>
<dbReference type="SUPFAM" id="SSF54523">
    <property type="entry name" value="Pili subunits"/>
    <property type="match status" value="1"/>
</dbReference>
<evidence type="ECO:0000313" key="2">
    <source>
        <dbReference type="Proteomes" id="UP001501195"/>
    </source>
</evidence>
<keyword evidence="2" id="KW-1185">Reference proteome</keyword>
<evidence type="ECO:0008006" key="3">
    <source>
        <dbReference type="Google" id="ProtNLM"/>
    </source>
</evidence>
<protein>
    <recommendedName>
        <fullName evidence="3">Prepilin-type N-terminal cleavage/methylation domain-containing protein</fullName>
    </recommendedName>
</protein>
<dbReference type="Proteomes" id="UP001501195">
    <property type="component" value="Unassembled WGS sequence"/>
</dbReference>
<reference evidence="2" key="1">
    <citation type="journal article" date="2019" name="Int. J. Syst. Evol. Microbiol.">
        <title>The Global Catalogue of Microorganisms (GCM) 10K type strain sequencing project: providing services to taxonomists for standard genome sequencing and annotation.</title>
        <authorList>
            <consortium name="The Broad Institute Genomics Platform"/>
            <consortium name="The Broad Institute Genome Sequencing Center for Infectious Disease"/>
            <person name="Wu L."/>
            <person name="Ma J."/>
        </authorList>
    </citation>
    <scope>NUCLEOTIDE SEQUENCE [LARGE SCALE GENOMIC DNA]</scope>
    <source>
        <strain evidence="2">JCM 18126</strain>
    </source>
</reference>